<accession>A0ABV2AHK1</accession>
<gene>
    <name evidence="1" type="ORF">MHBO_001023</name>
</gene>
<evidence type="ECO:0000313" key="2">
    <source>
        <dbReference type="Proteomes" id="UP001439008"/>
    </source>
</evidence>
<protein>
    <submittedName>
        <fullName evidence="1">Uncharacterized protein</fullName>
    </submittedName>
</protein>
<dbReference type="Proteomes" id="UP001439008">
    <property type="component" value="Unassembled WGS sequence"/>
</dbReference>
<evidence type="ECO:0000313" key="1">
    <source>
        <dbReference type="EMBL" id="MES1919159.1"/>
    </source>
</evidence>
<sequence length="67" mass="7773">MDSFRKFACCERSPMAGITSGHFWRQDVGSREHIPSRQKLRARRGRSNGLTNAEVLFQDFDNFKVIL</sequence>
<comment type="caution">
    <text evidence="1">The sequence shown here is derived from an EMBL/GenBank/DDBJ whole genome shotgun (WGS) entry which is preliminary data.</text>
</comment>
<reference evidence="1 2" key="1">
    <citation type="journal article" date="2024" name="BMC Biol.">
        <title>Comparative genomics of Ascetosporea gives new insight into the evolutionary basis for animal parasitism in Rhizaria.</title>
        <authorList>
            <person name="Hiltunen Thoren M."/>
            <person name="Onut-Brannstrom I."/>
            <person name="Alfjorden A."/>
            <person name="Peckova H."/>
            <person name="Swords F."/>
            <person name="Hooper C."/>
            <person name="Holzer A.S."/>
            <person name="Bass D."/>
            <person name="Burki F."/>
        </authorList>
    </citation>
    <scope>NUCLEOTIDE SEQUENCE [LARGE SCALE GENOMIC DNA]</scope>
    <source>
        <strain evidence="1">20-A016</strain>
    </source>
</reference>
<organism evidence="1 2">
    <name type="scientific">Bonamia ostreae</name>
    <dbReference type="NCBI Taxonomy" id="126728"/>
    <lineage>
        <taxon>Eukaryota</taxon>
        <taxon>Sar</taxon>
        <taxon>Rhizaria</taxon>
        <taxon>Endomyxa</taxon>
        <taxon>Ascetosporea</taxon>
        <taxon>Haplosporida</taxon>
        <taxon>Bonamia</taxon>
    </lineage>
</organism>
<dbReference type="EMBL" id="JBDODL010000213">
    <property type="protein sequence ID" value="MES1919159.1"/>
    <property type="molecule type" value="Genomic_DNA"/>
</dbReference>
<keyword evidence="2" id="KW-1185">Reference proteome</keyword>
<name>A0ABV2AHK1_9EUKA</name>
<proteinExistence type="predicted"/>